<dbReference type="GO" id="GO:0004713">
    <property type="term" value="F:protein tyrosine kinase activity"/>
    <property type="evidence" value="ECO:0007669"/>
    <property type="project" value="UniProtKB-KW"/>
</dbReference>
<keyword evidence="7" id="KW-0689">Ribosomal protein</keyword>
<dbReference type="SUPFAM" id="SSF56808">
    <property type="entry name" value="Ribosomal protein L1"/>
    <property type="match status" value="1"/>
</dbReference>
<sequence length="1015" mass="115040">MRSREGSQASGPGIMSSTHSSKPSTISQSTIRGSRHSVLLAPSKDVTSKSSHTFSSSSLTFSATTTIPDTCTEENCIHKGWLSIKAKGKLGVMKKRWCMLDSENLHIYPSEGTEKRKAVISSLWRYEFIVVKNNTFELDGRSEKLKSYTLKVDEIEKAAAWQHHLQNAVERRGQNAIKTIEQRLAFAQIPPEDLIINDTTLGRGGTGLVMRGKWQRTTDVAVKMLRDMPEFVSTEELERFYREIETLSQLRHPAVVIMYGYCRKNDTICLVTEYIEGGNLSQAIVNPEIELGLSQIVDMLVSIAGGMVFLHKKGIIHRDLKPANVLIESLERGIVKVCDFGLSGVINVADGNIYGTPAYAAPELPDLNHTERVDVFSFALIIWSMISRKTPWKEEKFGGDIQEKVLRGERPPLPEDNLLSDLIAKCWRQDPMERPTFNEIHGELSTMAVTLKSIYRSGQGSVKGKPSPSTQRPSISGSQLNTSKGTSYMVWSMVEGSIREPSEASFAAEERIVSAFGDQQSVPWEQFVQALEDQLKSNRMSIERMKWCLVQGNGRVSVAHWRKFIKWFQPLIEEKGEGYTVQDIADIVGHDWFHGMQSADQAKSVLTKMRWDRGWLLRFSGSAGYYTLSALFDKAVYHWRIACVQNRGKVTFTLEKNVFPSLDALILHFQTNTLPEPSPSDKRAEGYQLGEFCNRMFGSEVATQIRYKQLHFLPLLLALWKRSHLKVLEHLQNPVVWFSLPLRYCHTLRHEMNDPERQLFRRMKPETCKKSAETFWKGKRSYSKVSGEQLRKDINTLLASAAERKEKAAAKPAKTNRKGEPKTRGLTETFELQIGLKNYDPQKDKRFSGSVKLPSITKSKYSVCILGDQFHCDQAEKFGFDFLSVDDLKKLNKNKKLVKKLAAKYNSFLASETVIRQIPRLLGPGLNKAGKFPLLMTHNDDMNVKINELRCTVRFQLKKVLCLAVAVGNVTLSEDDLFANIMLTTNFLISLLKKGWQNIKSLNLKTTHSKPHRLY</sequence>
<evidence type="ECO:0000256" key="13">
    <source>
        <dbReference type="PROSITE-ProRule" id="PRU10141"/>
    </source>
</evidence>
<dbReference type="Gene3D" id="3.40.50.790">
    <property type="match status" value="1"/>
</dbReference>
<dbReference type="Gene3D" id="3.30.505.10">
    <property type="entry name" value="SH2 domain"/>
    <property type="match status" value="1"/>
</dbReference>
<keyword evidence="6 13" id="KW-0067">ATP-binding</keyword>
<comment type="similarity">
    <text evidence="1">Belongs to the universal ribosomal protein uL1 family.</text>
</comment>
<keyword evidence="10" id="KW-0687">Ribonucleoprotein</keyword>
<dbReference type="SMART" id="SM00220">
    <property type="entry name" value="S_TKc"/>
    <property type="match status" value="1"/>
</dbReference>
<dbReference type="Gene3D" id="2.30.29.30">
    <property type="entry name" value="Pleckstrin-homology domain (PH domain)/Phosphotyrosine-binding domain (PTB)"/>
    <property type="match status" value="1"/>
</dbReference>
<dbReference type="CDD" id="cd13999">
    <property type="entry name" value="STKc_MAP3K-like"/>
    <property type="match status" value="1"/>
</dbReference>
<evidence type="ECO:0000259" key="15">
    <source>
        <dbReference type="PROSITE" id="PS50001"/>
    </source>
</evidence>
<comment type="function">
    <text evidence="11">Required for proper chemotaxis and phagocytosis; proper spatiotemporal control of F-actin levels in chemotaxing cells. Negative regulator of the PI3K (phosphatidylinositol 3 kinase) pathway. Predominantly phosphorylates serines and threonines and tyrosines at a lower level.</text>
</comment>
<evidence type="ECO:0000256" key="7">
    <source>
        <dbReference type="ARBA" id="ARBA00022980"/>
    </source>
</evidence>
<keyword evidence="3" id="KW-0808">Transferase</keyword>
<comment type="caution">
    <text evidence="18">The sequence shown here is derived from an EMBL/GenBank/DDBJ whole genome shotgun (WGS) entry which is preliminary data.</text>
</comment>
<dbReference type="Pfam" id="PF00687">
    <property type="entry name" value="Ribosomal_L1"/>
    <property type="match status" value="1"/>
</dbReference>
<organism evidence="18 19">
    <name type="scientific">Planoprotostelium fungivorum</name>
    <dbReference type="NCBI Taxonomy" id="1890364"/>
    <lineage>
        <taxon>Eukaryota</taxon>
        <taxon>Amoebozoa</taxon>
        <taxon>Evosea</taxon>
        <taxon>Variosea</taxon>
        <taxon>Cavosteliida</taxon>
        <taxon>Cavosteliaceae</taxon>
        <taxon>Planoprotostelium</taxon>
    </lineage>
</organism>
<protein>
    <submittedName>
        <fullName evidence="18">Uncharacterized protein</fullName>
    </submittedName>
</protein>
<dbReference type="PANTHER" id="PTHR44329">
    <property type="entry name" value="SERINE/THREONINE-PROTEIN KINASE TNNI3K-RELATED"/>
    <property type="match status" value="1"/>
</dbReference>
<dbReference type="InterPro" id="IPR051681">
    <property type="entry name" value="Ser/Thr_Kinases-Pseudokinases"/>
</dbReference>
<dbReference type="AlphaFoldDB" id="A0A2P6MRE9"/>
<keyword evidence="4 13" id="KW-0547">Nucleotide-binding</keyword>
<evidence type="ECO:0000256" key="5">
    <source>
        <dbReference type="ARBA" id="ARBA00022777"/>
    </source>
</evidence>
<dbReference type="Proteomes" id="UP000241769">
    <property type="component" value="Unassembled WGS sequence"/>
</dbReference>
<evidence type="ECO:0000256" key="3">
    <source>
        <dbReference type="ARBA" id="ARBA00022679"/>
    </source>
</evidence>
<evidence type="ECO:0000256" key="1">
    <source>
        <dbReference type="ARBA" id="ARBA00010531"/>
    </source>
</evidence>
<dbReference type="PROSITE" id="PS50011">
    <property type="entry name" value="PROTEIN_KINASE_DOM"/>
    <property type="match status" value="1"/>
</dbReference>
<keyword evidence="19" id="KW-1185">Reference proteome</keyword>
<keyword evidence="2" id="KW-0723">Serine/threonine-protein kinase</keyword>
<evidence type="ECO:0000256" key="6">
    <source>
        <dbReference type="ARBA" id="ARBA00022840"/>
    </source>
</evidence>
<dbReference type="InterPro" id="IPR023674">
    <property type="entry name" value="Ribosomal_uL1-like"/>
</dbReference>
<keyword evidence="8 12" id="KW-0727">SH2 domain</keyword>
<evidence type="ECO:0000256" key="12">
    <source>
        <dbReference type="PROSITE-ProRule" id="PRU00191"/>
    </source>
</evidence>
<name>A0A2P6MRE9_9EUKA</name>
<dbReference type="InterPro" id="IPR016095">
    <property type="entry name" value="Ribosomal_uL1_3-a/b-sand"/>
</dbReference>
<evidence type="ECO:0000256" key="9">
    <source>
        <dbReference type="ARBA" id="ARBA00023137"/>
    </source>
</evidence>
<dbReference type="InParanoid" id="A0A2P6MRE9"/>
<evidence type="ECO:0000259" key="16">
    <source>
        <dbReference type="PROSITE" id="PS50003"/>
    </source>
</evidence>
<dbReference type="SMART" id="SM00233">
    <property type="entry name" value="PH"/>
    <property type="match status" value="1"/>
</dbReference>
<dbReference type="FunFam" id="3.40.50.790:FF:000002">
    <property type="entry name" value="Ribosomal protein"/>
    <property type="match status" value="1"/>
</dbReference>
<dbReference type="PROSITE" id="PS00107">
    <property type="entry name" value="PROTEIN_KINASE_ATP"/>
    <property type="match status" value="1"/>
</dbReference>
<dbReference type="GO" id="GO:0004674">
    <property type="term" value="F:protein serine/threonine kinase activity"/>
    <property type="evidence" value="ECO:0007669"/>
    <property type="project" value="UniProtKB-KW"/>
</dbReference>
<dbReference type="PROSITE" id="PS00108">
    <property type="entry name" value="PROTEIN_KINASE_ST"/>
    <property type="match status" value="1"/>
</dbReference>
<dbReference type="CDD" id="cd00173">
    <property type="entry name" value="SH2"/>
    <property type="match status" value="1"/>
</dbReference>
<proteinExistence type="inferred from homology"/>
<dbReference type="EMBL" id="MDYQ01000479">
    <property type="protein sequence ID" value="PRP74268.1"/>
    <property type="molecule type" value="Genomic_DNA"/>
</dbReference>
<dbReference type="InterPro" id="IPR011009">
    <property type="entry name" value="Kinase-like_dom_sf"/>
</dbReference>
<feature type="domain" description="SH2" evidence="15">
    <location>
        <begin position="592"/>
        <end position="672"/>
    </location>
</feature>
<dbReference type="SUPFAM" id="SSF56112">
    <property type="entry name" value="Protein kinase-like (PK-like)"/>
    <property type="match status" value="1"/>
</dbReference>
<dbReference type="InterPro" id="IPR028364">
    <property type="entry name" value="Ribosomal_uL1/biogenesis"/>
</dbReference>
<evidence type="ECO:0000256" key="2">
    <source>
        <dbReference type="ARBA" id="ARBA00022527"/>
    </source>
</evidence>
<dbReference type="GO" id="GO:0005737">
    <property type="term" value="C:cytoplasm"/>
    <property type="evidence" value="ECO:0007669"/>
    <property type="project" value="UniProtKB-ARBA"/>
</dbReference>
<evidence type="ECO:0000259" key="17">
    <source>
        <dbReference type="PROSITE" id="PS50011"/>
    </source>
</evidence>
<dbReference type="InterPro" id="IPR001245">
    <property type="entry name" value="Ser-Thr/Tyr_kinase_cat_dom"/>
</dbReference>
<reference evidence="18 19" key="1">
    <citation type="journal article" date="2018" name="Genome Biol. Evol.">
        <title>Multiple Roots of Fruiting Body Formation in Amoebozoa.</title>
        <authorList>
            <person name="Hillmann F."/>
            <person name="Forbes G."/>
            <person name="Novohradska S."/>
            <person name="Ferling I."/>
            <person name="Riege K."/>
            <person name="Groth M."/>
            <person name="Westermann M."/>
            <person name="Marz M."/>
            <person name="Spaller T."/>
            <person name="Winckler T."/>
            <person name="Schaap P."/>
            <person name="Glockner G."/>
        </authorList>
    </citation>
    <scope>NUCLEOTIDE SEQUENCE [LARGE SCALE GENOMIC DNA]</scope>
    <source>
        <strain evidence="18 19">Jena</strain>
    </source>
</reference>
<dbReference type="SMART" id="SM00252">
    <property type="entry name" value="SH2"/>
    <property type="match status" value="1"/>
</dbReference>
<dbReference type="InterPro" id="IPR000980">
    <property type="entry name" value="SH2"/>
</dbReference>
<dbReference type="GO" id="GO:0005840">
    <property type="term" value="C:ribosome"/>
    <property type="evidence" value="ECO:0007669"/>
    <property type="project" value="UniProtKB-KW"/>
</dbReference>
<keyword evidence="9" id="KW-0829">Tyrosine-protein kinase</keyword>
<feature type="domain" description="PH" evidence="16">
    <location>
        <begin position="75"/>
        <end position="170"/>
    </location>
</feature>
<dbReference type="PRINTS" id="PR00109">
    <property type="entry name" value="TYRKINASE"/>
</dbReference>
<dbReference type="Pfam" id="PF00017">
    <property type="entry name" value="SH2"/>
    <property type="match status" value="1"/>
</dbReference>
<dbReference type="STRING" id="1890364.A0A2P6MRE9"/>
<gene>
    <name evidence="18" type="ORF">PROFUN_12015</name>
</gene>
<dbReference type="OrthoDB" id="14163at2759"/>
<dbReference type="InterPro" id="IPR036860">
    <property type="entry name" value="SH2_dom_sf"/>
</dbReference>
<dbReference type="SUPFAM" id="SSF55550">
    <property type="entry name" value="SH2 domain"/>
    <property type="match status" value="1"/>
</dbReference>
<dbReference type="Gene3D" id="1.10.510.10">
    <property type="entry name" value="Transferase(Phosphotransferase) domain 1"/>
    <property type="match status" value="1"/>
</dbReference>
<evidence type="ECO:0000256" key="10">
    <source>
        <dbReference type="ARBA" id="ARBA00023274"/>
    </source>
</evidence>
<feature type="domain" description="Protein kinase" evidence="17">
    <location>
        <begin position="195"/>
        <end position="444"/>
    </location>
</feature>
<accession>A0A2P6MRE9</accession>
<evidence type="ECO:0000256" key="11">
    <source>
        <dbReference type="ARBA" id="ARBA00025089"/>
    </source>
</evidence>
<feature type="compositionally biased region" description="Low complexity" evidence="14">
    <location>
        <begin position="14"/>
        <end position="31"/>
    </location>
</feature>
<feature type="compositionally biased region" description="Polar residues" evidence="14">
    <location>
        <begin position="1"/>
        <end position="10"/>
    </location>
</feature>
<feature type="region of interest" description="Disordered" evidence="14">
    <location>
        <begin position="458"/>
        <end position="481"/>
    </location>
</feature>
<evidence type="ECO:0000256" key="14">
    <source>
        <dbReference type="SAM" id="MobiDB-lite"/>
    </source>
</evidence>
<dbReference type="PROSITE" id="PS50001">
    <property type="entry name" value="SH2"/>
    <property type="match status" value="1"/>
</dbReference>
<dbReference type="InterPro" id="IPR000719">
    <property type="entry name" value="Prot_kinase_dom"/>
</dbReference>
<feature type="compositionally biased region" description="Polar residues" evidence="14">
    <location>
        <begin position="467"/>
        <end position="481"/>
    </location>
</feature>
<dbReference type="PROSITE" id="PS50003">
    <property type="entry name" value="PH_DOMAIN"/>
    <property type="match status" value="1"/>
</dbReference>
<dbReference type="GO" id="GO:0005524">
    <property type="term" value="F:ATP binding"/>
    <property type="evidence" value="ECO:0007669"/>
    <property type="project" value="UniProtKB-UniRule"/>
</dbReference>
<dbReference type="InterPro" id="IPR017441">
    <property type="entry name" value="Protein_kinase_ATP_BS"/>
</dbReference>
<dbReference type="InterPro" id="IPR011993">
    <property type="entry name" value="PH-like_dom_sf"/>
</dbReference>
<feature type="binding site" evidence="13">
    <location>
        <position position="223"/>
    </location>
    <ligand>
        <name>ATP</name>
        <dbReference type="ChEBI" id="CHEBI:30616"/>
    </ligand>
</feature>
<evidence type="ECO:0000256" key="8">
    <source>
        <dbReference type="ARBA" id="ARBA00022999"/>
    </source>
</evidence>
<dbReference type="Gene3D" id="3.30.190.20">
    <property type="match status" value="1"/>
</dbReference>
<dbReference type="GO" id="GO:1990904">
    <property type="term" value="C:ribonucleoprotein complex"/>
    <property type="evidence" value="ECO:0007669"/>
    <property type="project" value="UniProtKB-KW"/>
</dbReference>
<evidence type="ECO:0000313" key="19">
    <source>
        <dbReference type="Proteomes" id="UP000241769"/>
    </source>
</evidence>
<dbReference type="CDD" id="cd00403">
    <property type="entry name" value="Ribosomal_L1"/>
    <property type="match status" value="1"/>
</dbReference>
<dbReference type="Pfam" id="PF07714">
    <property type="entry name" value="PK_Tyr_Ser-Thr"/>
    <property type="match status" value="1"/>
</dbReference>
<dbReference type="InterPro" id="IPR008271">
    <property type="entry name" value="Ser/Thr_kinase_AS"/>
</dbReference>
<dbReference type="SUPFAM" id="SSF50729">
    <property type="entry name" value="PH domain-like"/>
    <property type="match status" value="1"/>
</dbReference>
<dbReference type="InterPro" id="IPR001849">
    <property type="entry name" value="PH_domain"/>
</dbReference>
<keyword evidence="5" id="KW-0418">Kinase</keyword>
<feature type="region of interest" description="Disordered" evidence="14">
    <location>
        <begin position="1"/>
        <end position="33"/>
    </location>
</feature>
<evidence type="ECO:0000313" key="18">
    <source>
        <dbReference type="EMBL" id="PRP74268.1"/>
    </source>
</evidence>
<evidence type="ECO:0000256" key="4">
    <source>
        <dbReference type="ARBA" id="ARBA00022741"/>
    </source>
</evidence>